<comment type="caution">
    <text evidence="2">The sequence shown here is derived from an EMBL/GenBank/DDBJ whole genome shotgun (WGS) entry which is preliminary data.</text>
</comment>
<dbReference type="Pfam" id="PF00149">
    <property type="entry name" value="Metallophos"/>
    <property type="match status" value="1"/>
</dbReference>
<evidence type="ECO:0000313" key="3">
    <source>
        <dbReference type="Proteomes" id="UP000465601"/>
    </source>
</evidence>
<dbReference type="EMBL" id="WBZB01000008">
    <property type="protein sequence ID" value="KAB3532513.1"/>
    <property type="molecule type" value="Genomic_DNA"/>
</dbReference>
<accession>A0A833MF30</accession>
<name>A0A833MF30_9FIRM</name>
<dbReference type="RefSeq" id="WP_151864763.1">
    <property type="nucleotide sequence ID" value="NZ_WBZB01000008.1"/>
</dbReference>
<dbReference type="InterPro" id="IPR004843">
    <property type="entry name" value="Calcineurin-like_PHP"/>
</dbReference>
<dbReference type="Gene3D" id="3.60.21.10">
    <property type="match status" value="1"/>
</dbReference>
<gene>
    <name evidence="2" type="ORF">F8153_02430</name>
</gene>
<feature type="domain" description="Calcineurin-like phosphoesterase" evidence="1">
    <location>
        <begin position="33"/>
        <end position="120"/>
    </location>
</feature>
<dbReference type="InterPro" id="IPR029052">
    <property type="entry name" value="Metallo-depent_PP-like"/>
</dbReference>
<reference evidence="2 3" key="1">
    <citation type="submission" date="2019-10" db="EMBL/GenBank/DDBJ databases">
        <title>Alkaliphilus serpentinus sp. nov. and Alkaliphilus pronyensis sp. nov., two novel anaerobic alkaliphilic species isolated from the serpentinized-hosted hydrothermal field of the Prony Bay (New Caledonia).</title>
        <authorList>
            <person name="Postec A."/>
        </authorList>
    </citation>
    <scope>NUCLEOTIDE SEQUENCE [LARGE SCALE GENOMIC DNA]</scope>
    <source>
        <strain evidence="2 3">LacT</strain>
    </source>
</reference>
<protein>
    <submittedName>
        <fullName evidence="2">Metallophosphoesterase</fullName>
    </submittedName>
</protein>
<organism evidence="2 3">
    <name type="scientific">Alkaliphilus serpentinus</name>
    <dbReference type="NCBI Taxonomy" id="1482731"/>
    <lineage>
        <taxon>Bacteria</taxon>
        <taxon>Bacillati</taxon>
        <taxon>Bacillota</taxon>
        <taxon>Clostridia</taxon>
        <taxon>Peptostreptococcales</taxon>
        <taxon>Natronincolaceae</taxon>
        <taxon>Alkaliphilus</taxon>
    </lineage>
</organism>
<sequence length="208" mass="24333">MNILEDLMGMLLSLFNRPYIPDTLLKELKGPLLLHISDTPVDIYPYIFRIIGIVKPKYLVHTGDMVDDIKLEMYKNRLDDYYRGLAKLLPGLEGQDALEIYYSLGNHDKFGPLKELMNKGRILEKEYITIHNVDFRISHYHQRPTKKVDFNLFGHSFKPNHYIHKEEIGLNGLLNINVIELDTKRVFHLKYPVGTNRLRGMELKRIGV</sequence>
<keyword evidence="3" id="KW-1185">Reference proteome</keyword>
<dbReference type="SUPFAM" id="SSF56300">
    <property type="entry name" value="Metallo-dependent phosphatases"/>
    <property type="match status" value="1"/>
</dbReference>
<dbReference type="GO" id="GO:0016787">
    <property type="term" value="F:hydrolase activity"/>
    <property type="evidence" value="ECO:0007669"/>
    <property type="project" value="InterPro"/>
</dbReference>
<dbReference type="OrthoDB" id="2111073at2"/>
<evidence type="ECO:0000313" key="2">
    <source>
        <dbReference type="EMBL" id="KAB3532513.1"/>
    </source>
</evidence>
<dbReference type="AlphaFoldDB" id="A0A833MF30"/>
<evidence type="ECO:0000259" key="1">
    <source>
        <dbReference type="Pfam" id="PF00149"/>
    </source>
</evidence>
<dbReference type="Proteomes" id="UP000465601">
    <property type="component" value="Unassembled WGS sequence"/>
</dbReference>
<proteinExistence type="predicted"/>